<keyword evidence="3" id="KW-1185">Reference proteome</keyword>
<comment type="caution">
    <text evidence="2">The sequence shown here is derived from an EMBL/GenBank/DDBJ whole genome shotgun (WGS) entry which is preliminary data.</text>
</comment>
<name>A0ABR1W3D1_9PEZI</name>
<feature type="compositionally biased region" description="Polar residues" evidence="1">
    <location>
        <begin position="149"/>
        <end position="159"/>
    </location>
</feature>
<feature type="region of interest" description="Disordered" evidence="1">
    <location>
        <begin position="145"/>
        <end position="193"/>
    </location>
</feature>
<dbReference type="Proteomes" id="UP001446871">
    <property type="component" value="Unassembled WGS sequence"/>
</dbReference>
<organism evidence="2 3">
    <name type="scientific">Apiospora saccharicola</name>
    <dbReference type="NCBI Taxonomy" id="335842"/>
    <lineage>
        <taxon>Eukaryota</taxon>
        <taxon>Fungi</taxon>
        <taxon>Dikarya</taxon>
        <taxon>Ascomycota</taxon>
        <taxon>Pezizomycotina</taxon>
        <taxon>Sordariomycetes</taxon>
        <taxon>Xylariomycetidae</taxon>
        <taxon>Amphisphaeriales</taxon>
        <taxon>Apiosporaceae</taxon>
        <taxon>Apiospora</taxon>
    </lineage>
</organism>
<protein>
    <submittedName>
        <fullName evidence="2">ARM repeat-containing protein</fullName>
    </submittedName>
</protein>
<feature type="compositionally biased region" description="Polar residues" evidence="1">
    <location>
        <begin position="173"/>
        <end position="192"/>
    </location>
</feature>
<accession>A0ABR1W3D1</accession>
<gene>
    <name evidence="2" type="ORF">PG996_004165</name>
</gene>
<evidence type="ECO:0000313" key="3">
    <source>
        <dbReference type="Proteomes" id="UP001446871"/>
    </source>
</evidence>
<dbReference type="EMBL" id="JAQQWM010000002">
    <property type="protein sequence ID" value="KAK8077995.1"/>
    <property type="molecule type" value="Genomic_DNA"/>
</dbReference>
<evidence type="ECO:0000256" key="1">
    <source>
        <dbReference type="SAM" id="MobiDB-lite"/>
    </source>
</evidence>
<feature type="region of interest" description="Disordered" evidence="1">
    <location>
        <begin position="241"/>
        <end position="316"/>
    </location>
</feature>
<evidence type="ECO:0000313" key="2">
    <source>
        <dbReference type="EMBL" id="KAK8077995.1"/>
    </source>
</evidence>
<dbReference type="Gene3D" id="1.25.10.10">
    <property type="entry name" value="Leucine-rich Repeat Variant"/>
    <property type="match status" value="1"/>
</dbReference>
<proteinExistence type="predicted"/>
<sequence>MVGQGKCPCFNWTDASKLDLLLAIYKHANPTPTQWEKIIEETAEELEGYRKHFEKKREAPSLYCGHTVEGQYNAHCHAQCSASDATTGSSGVVFTPSSSSGASEPSPSFYMKKALFGLTILGMKNEDQDVAKLAVEFWSTVCEEELAPTPSSHTDTAVAQKSMGINRKRKRGQQQNGSSKRARTATTVSTSGSPALATSVAPVAAALSPDQQPLGGAIDQQMQAPVARAPSVNPFVSHAAHMGINRKRERGQQQNGRTKRARSATTVSASGSPALATSVALLHKGPTTSKTGEPTSEESSLADGFLRSGDPAEWST</sequence>
<dbReference type="InterPro" id="IPR011989">
    <property type="entry name" value="ARM-like"/>
</dbReference>
<reference evidence="2 3" key="1">
    <citation type="submission" date="2023-01" db="EMBL/GenBank/DDBJ databases">
        <title>Analysis of 21 Apiospora genomes using comparative genomics revels a genus with tremendous synthesis potential of carbohydrate active enzymes and secondary metabolites.</title>
        <authorList>
            <person name="Sorensen T."/>
        </authorList>
    </citation>
    <scope>NUCLEOTIDE SEQUENCE [LARGE SCALE GENOMIC DNA]</scope>
    <source>
        <strain evidence="2 3">CBS 83171</strain>
    </source>
</reference>
<feature type="compositionally biased region" description="Polar residues" evidence="1">
    <location>
        <begin position="286"/>
        <end position="299"/>
    </location>
</feature>